<organism evidence="4 5">
    <name type="scientific">Plicaturopsis crispa FD-325 SS-3</name>
    <dbReference type="NCBI Taxonomy" id="944288"/>
    <lineage>
        <taxon>Eukaryota</taxon>
        <taxon>Fungi</taxon>
        <taxon>Dikarya</taxon>
        <taxon>Basidiomycota</taxon>
        <taxon>Agaricomycotina</taxon>
        <taxon>Agaricomycetes</taxon>
        <taxon>Agaricomycetidae</taxon>
        <taxon>Amylocorticiales</taxon>
        <taxon>Amylocorticiaceae</taxon>
        <taxon>Plicatura</taxon>
        <taxon>Plicaturopsis crispa</taxon>
    </lineage>
</organism>
<dbReference type="PANTHER" id="PTHR31668">
    <property type="entry name" value="GLUCOSE TRANSPORT TRANSCRIPTION REGULATOR RGT1-RELATED-RELATED"/>
    <property type="match status" value="1"/>
</dbReference>
<dbReference type="InterPro" id="IPR050797">
    <property type="entry name" value="Carb_Metab_Trans_Reg"/>
</dbReference>
<dbReference type="PROSITE" id="PS00463">
    <property type="entry name" value="ZN2_CY6_FUNGAL_1"/>
    <property type="match status" value="1"/>
</dbReference>
<accession>A0A0C9SKR6</accession>
<evidence type="ECO:0000313" key="5">
    <source>
        <dbReference type="Proteomes" id="UP000053263"/>
    </source>
</evidence>
<dbReference type="PANTHER" id="PTHR31668:SF24">
    <property type="entry name" value="TRANSCRIPTION FACTOR, PUTATIVE-RELATED"/>
    <property type="match status" value="1"/>
</dbReference>
<dbReference type="SUPFAM" id="SSF57701">
    <property type="entry name" value="Zn2/Cys6 DNA-binding domain"/>
    <property type="match status" value="1"/>
</dbReference>
<evidence type="ECO:0000259" key="3">
    <source>
        <dbReference type="PROSITE" id="PS50048"/>
    </source>
</evidence>
<dbReference type="GO" id="GO:0008270">
    <property type="term" value="F:zinc ion binding"/>
    <property type="evidence" value="ECO:0007669"/>
    <property type="project" value="InterPro"/>
</dbReference>
<feature type="compositionally biased region" description="Polar residues" evidence="2">
    <location>
        <begin position="1"/>
        <end position="21"/>
    </location>
</feature>
<keyword evidence="1" id="KW-0539">Nucleus</keyword>
<dbReference type="Gene3D" id="4.10.240.10">
    <property type="entry name" value="Zn(2)-C6 fungal-type DNA-binding domain"/>
    <property type="match status" value="1"/>
</dbReference>
<dbReference type="Proteomes" id="UP000053263">
    <property type="component" value="Unassembled WGS sequence"/>
</dbReference>
<keyword evidence="5" id="KW-1185">Reference proteome</keyword>
<dbReference type="GO" id="GO:0000981">
    <property type="term" value="F:DNA-binding transcription factor activity, RNA polymerase II-specific"/>
    <property type="evidence" value="ECO:0007669"/>
    <property type="project" value="InterPro"/>
</dbReference>
<dbReference type="AlphaFoldDB" id="A0A0C9SKR6"/>
<name>A0A0C9SKR6_PLICR</name>
<dbReference type="OrthoDB" id="39175at2759"/>
<dbReference type="HOGENOM" id="CLU_2723257_0_0_1"/>
<dbReference type="InterPro" id="IPR036864">
    <property type="entry name" value="Zn2-C6_fun-type_DNA-bd_sf"/>
</dbReference>
<protein>
    <recommendedName>
        <fullName evidence="3">Zn(2)-C6 fungal-type domain-containing protein</fullName>
    </recommendedName>
</protein>
<dbReference type="EMBL" id="KN832572">
    <property type="protein sequence ID" value="KII84201.1"/>
    <property type="molecule type" value="Genomic_DNA"/>
</dbReference>
<dbReference type="CDD" id="cd00067">
    <property type="entry name" value="GAL4"/>
    <property type="match status" value="1"/>
</dbReference>
<sequence>MYPSSHYKQNGSQIMASGSRQGSKKPRTELACDFCRQRKIRCEGSIDDGKCTNCAASDLNCVYTKRKVSILL</sequence>
<feature type="domain" description="Zn(2)-C6 fungal-type" evidence="3">
    <location>
        <begin position="31"/>
        <end position="63"/>
    </location>
</feature>
<dbReference type="InterPro" id="IPR001138">
    <property type="entry name" value="Zn2Cys6_DnaBD"/>
</dbReference>
<dbReference type="SMART" id="SM00066">
    <property type="entry name" value="GAL4"/>
    <property type="match status" value="1"/>
</dbReference>
<dbReference type="PROSITE" id="PS50048">
    <property type="entry name" value="ZN2_CY6_FUNGAL_2"/>
    <property type="match status" value="1"/>
</dbReference>
<evidence type="ECO:0000256" key="2">
    <source>
        <dbReference type="SAM" id="MobiDB-lite"/>
    </source>
</evidence>
<proteinExistence type="predicted"/>
<feature type="region of interest" description="Disordered" evidence="2">
    <location>
        <begin position="1"/>
        <end position="26"/>
    </location>
</feature>
<evidence type="ECO:0000313" key="4">
    <source>
        <dbReference type="EMBL" id="KII84201.1"/>
    </source>
</evidence>
<reference evidence="4 5" key="1">
    <citation type="submission" date="2014-06" db="EMBL/GenBank/DDBJ databases">
        <title>Evolutionary Origins and Diversification of the Mycorrhizal Mutualists.</title>
        <authorList>
            <consortium name="DOE Joint Genome Institute"/>
            <consortium name="Mycorrhizal Genomics Consortium"/>
            <person name="Kohler A."/>
            <person name="Kuo A."/>
            <person name="Nagy L.G."/>
            <person name="Floudas D."/>
            <person name="Copeland A."/>
            <person name="Barry K.W."/>
            <person name="Cichocki N."/>
            <person name="Veneault-Fourrey C."/>
            <person name="LaButti K."/>
            <person name="Lindquist E.A."/>
            <person name="Lipzen A."/>
            <person name="Lundell T."/>
            <person name="Morin E."/>
            <person name="Murat C."/>
            <person name="Riley R."/>
            <person name="Ohm R."/>
            <person name="Sun H."/>
            <person name="Tunlid A."/>
            <person name="Henrissat B."/>
            <person name="Grigoriev I.V."/>
            <person name="Hibbett D.S."/>
            <person name="Martin F."/>
        </authorList>
    </citation>
    <scope>NUCLEOTIDE SEQUENCE [LARGE SCALE GENOMIC DNA]</scope>
    <source>
        <strain evidence="4 5">FD-325 SS-3</strain>
    </source>
</reference>
<evidence type="ECO:0000256" key="1">
    <source>
        <dbReference type="ARBA" id="ARBA00023242"/>
    </source>
</evidence>
<gene>
    <name evidence="4" type="ORF">PLICRDRAFT_374373</name>
</gene>
<dbReference type="Pfam" id="PF00172">
    <property type="entry name" value="Zn_clus"/>
    <property type="match status" value="1"/>
</dbReference>